<gene>
    <name evidence="1" type="ORF">CYCCA115_LOCUS1049</name>
</gene>
<sequence length="191" mass="21867">MKRFRRSGLADDDEIGASAVTLRSRPSDDSSIVKNEQEYESACEEESVVSAMTSASDLESIYNETATKFRPLNRRERFLLQQSVPEHSRTVSTILSEQERTDRQTLSATVANQLEDDSGYVDLATSNPWLQPRPYQPWQMEYPGKTLLDPHEKLTGNLRKKFAIWYDREDVPLGRILERGESTQSSYEEGQ</sequence>
<dbReference type="AlphaFoldDB" id="A0AAD2CFG6"/>
<evidence type="ECO:0000313" key="1">
    <source>
        <dbReference type="EMBL" id="CAJ1923767.1"/>
    </source>
</evidence>
<comment type="caution">
    <text evidence="1">The sequence shown here is derived from an EMBL/GenBank/DDBJ whole genome shotgun (WGS) entry which is preliminary data.</text>
</comment>
<dbReference type="Proteomes" id="UP001295423">
    <property type="component" value="Unassembled WGS sequence"/>
</dbReference>
<evidence type="ECO:0000313" key="2">
    <source>
        <dbReference type="Proteomes" id="UP001295423"/>
    </source>
</evidence>
<keyword evidence="2" id="KW-1185">Reference proteome</keyword>
<accession>A0AAD2CFG6</accession>
<name>A0AAD2CFG6_9STRA</name>
<organism evidence="1 2">
    <name type="scientific">Cylindrotheca closterium</name>
    <dbReference type="NCBI Taxonomy" id="2856"/>
    <lineage>
        <taxon>Eukaryota</taxon>
        <taxon>Sar</taxon>
        <taxon>Stramenopiles</taxon>
        <taxon>Ochrophyta</taxon>
        <taxon>Bacillariophyta</taxon>
        <taxon>Bacillariophyceae</taxon>
        <taxon>Bacillariophycidae</taxon>
        <taxon>Bacillariales</taxon>
        <taxon>Bacillariaceae</taxon>
        <taxon>Cylindrotheca</taxon>
    </lineage>
</organism>
<dbReference type="EMBL" id="CAKOGP040000002">
    <property type="protein sequence ID" value="CAJ1923767.1"/>
    <property type="molecule type" value="Genomic_DNA"/>
</dbReference>
<reference evidence="1" key="1">
    <citation type="submission" date="2023-08" db="EMBL/GenBank/DDBJ databases">
        <authorList>
            <person name="Audoor S."/>
            <person name="Bilcke G."/>
        </authorList>
    </citation>
    <scope>NUCLEOTIDE SEQUENCE</scope>
</reference>
<protein>
    <submittedName>
        <fullName evidence="1">Uncharacterized protein</fullName>
    </submittedName>
</protein>
<proteinExistence type="predicted"/>